<proteinExistence type="predicted"/>
<keyword evidence="2" id="KW-1185">Reference proteome</keyword>
<evidence type="ECO:0000313" key="1">
    <source>
        <dbReference type="EMBL" id="BCJ66343.1"/>
    </source>
</evidence>
<dbReference type="SUPFAM" id="SSF52540">
    <property type="entry name" value="P-loop containing nucleoside triphosphate hydrolases"/>
    <property type="match status" value="1"/>
</dbReference>
<dbReference type="AlphaFoldDB" id="A0A810N3Q0"/>
<protein>
    <recommendedName>
        <fullName evidence="3">ATP-binding protein</fullName>
    </recommendedName>
</protein>
<dbReference type="Proteomes" id="UP000680866">
    <property type="component" value="Chromosome"/>
</dbReference>
<dbReference type="InterPro" id="IPR027417">
    <property type="entry name" value="P-loop_NTPase"/>
</dbReference>
<evidence type="ECO:0008006" key="3">
    <source>
        <dbReference type="Google" id="ProtNLM"/>
    </source>
</evidence>
<dbReference type="Gene3D" id="3.40.50.300">
    <property type="entry name" value="P-loop containing nucleotide triphosphate hydrolases"/>
    <property type="match status" value="1"/>
</dbReference>
<gene>
    <name evidence="1" type="ORF">Prubr_33640</name>
</gene>
<dbReference type="RefSeq" id="WP_212826387.1">
    <property type="nucleotide sequence ID" value="NZ_AP023359.1"/>
</dbReference>
<organism evidence="1 2">
    <name type="scientific">Polymorphospora rubra</name>
    <dbReference type="NCBI Taxonomy" id="338584"/>
    <lineage>
        <taxon>Bacteria</taxon>
        <taxon>Bacillati</taxon>
        <taxon>Actinomycetota</taxon>
        <taxon>Actinomycetes</taxon>
        <taxon>Micromonosporales</taxon>
        <taxon>Micromonosporaceae</taxon>
        <taxon>Polymorphospora</taxon>
    </lineage>
</organism>
<name>A0A810N3Q0_9ACTN</name>
<reference evidence="1" key="1">
    <citation type="submission" date="2020-08" db="EMBL/GenBank/DDBJ databases">
        <title>Whole genome shotgun sequence of Polymorphospora rubra NBRC 101157.</title>
        <authorList>
            <person name="Komaki H."/>
            <person name="Tamura T."/>
        </authorList>
    </citation>
    <scope>NUCLEOTIDE SEQUENCE</scope>
    <source>
        <strain evidence="1">NBRC 101157</strain>
    </source>
</reference>
<evidence type="ECO:0000313" key="2">
    <source>
        <dbReference type="Proteomes" id="UP000680866"/>
    </source>
</evidence>
<dbReference type="KEGG" id="pry:Prubr_33640"/>
<dbReference type="EMBL" id="AP023359">
    <property type="protein sequence ID" value="BCJ66343.1"/>
    <property type="molecule type" value="Genomic_DNA"/>
</dbReference>
<accession>A0A810N3Q0</accession>
<sequence>MTESSVGVVLLAGPSGSGKSYIARRTGLPVLCLDEFYKEGDDPTLPRTNGAIDWESPDAWDASAAVQTIAQLVRDGKAEVPVYAIGADRRVATRILDLAGSPLFIAEGIFAAEIVSECQRAGLLAGAYALRRPRGATFLRRLIRDLAERRKPPGLLLRRGLALLRAEPRVLRRQTSLGCRPARGGEFVRQIVARIPKTDPRP</sequence>